<dbReference type="STRING" id="318464.IO99_07220"/>
<evidence type="ECO:0000313" key="3">
    <source>
        <dbReference type="Proteomes" id="UP000028542"/>
    </source>
</evidence>
<dbReference type="RefSeq" id="WP_035131736.1">
    <property type="nucleotide sequence ID" value="NZ_JPMD01000015.1"/>
</dbReference>
<keyword evidence="3" id="KW-1185">Reference proteome</keyword>
<dbReference type="Pfam" id="PF00583">
    <property type="entry name" value="Acetyltransf_1"/>
    <property type="match status" value="1"/>
</dbReference>
<comment type="caution">
    <text evidence="2">The sequence shown here is derived from an EMBL/GenBank/DDBJ whole genome shotgun (WGS) entry which is preliminary data.</text>
</comment>
<gene>
    <name evidence="2" type="ORF">IO99_07220</name>
</gene>
<sequence>MTIKHRRYKLLSDFERVYKFLKDNYNSDHFNGYLLPSFYEYAHTHSYFDHKLTHRFGLWEENSDIVGVACYEMRLGECIMAVKAGYEDLYPEMLTYGEKELSEEKDGSHTLTVYSTDKQGLDDLLTERGYEVCDTETITIYPYEKGFKELPLPEGFSMISLEDENDLKQIHACLWKGFNHGPNPDDDIDGRLLMQSAPRFNKELTTVIKAHNGDYACFAGMWEDTQNQYAYLEPLATVPEYRRMGLATIALMEGMKKSQKYGAKYCFGGQREFYGIIGFENVGKRIMWKKTWG</sequence>
<feature type="domain" description="N-acetyltransferase" evidence="1">
    <location>
        <begin position="157"/>
        <end position="293"/>
    </location>
</feature>
<name>A0A084JDJ9_9CLOT</name>
<dbReference type="Proteomes" id="UP000028542">
    <property type="component" value="Unassembled WGS sequence"/>
</dbReference>
<dbReference type="eggNOG" id="COG3153">
    <property type="taxonomic scope" value="Bacteria"/>
</dbReference>
<dbReference type="InterPro" id="IPR016181">
    <property type="entry name" value="Acyl_CoA_acyltransferase"/>
</dbReference>
<protein>
    <recommendedName>
        <fullName evidence="1">N-acetyltransferase domain-containing protein</fullName>
    </recommendedName>
</protein>
<organism evidence="2 3">
    <name type="scientific">Clostridium sulfidigenes</name>
    <dbReference type="NCBI Taxonomy" id="318464"/>
    <lineage>
        <taxon>Bacteria</taxon>
        <taxon>Bacillati</taxon>
        <taxon>Bacillota</taxon>
        <taxon>Clostridia</taxon>
        <taxon>Eubacteriales</taxon>
        <taxon>Clostridiaceae</taxon>
        <taxon>Clostridium</taxon>
    </lineage>
</organism>
<evidence type="ECO:0000313" key="2">
    <source>
        <dbReference type="EMBL" id="KEZ87033.1"/>
    </source>
</evidence>
<dbReference type="GO" id="GO:0016747">
    <property type="term" value="F:acyltransferase activity, transferring groups other than amino-acyl groups"/>
    <property type="evidence" value="ECO:0007669"/>
    <property type="project" value="InterPro"/>
</dbReference>
<dbReference type="CDD" id="cd04301">
    <property type="entry name" value="NAT_SF"/>
    <property type="match status" value="1"/>
</dbReference>
<dbReference type="Gene3D" id="3.40.630.30">
    <property type="match status" value="1"/>
</dbReference>
<reference evidence="2 3" key="1">
    <citation type="submission" date="2014-07" db="EMBL/GenBank/DDBJ databases">
        <title>Draft genome of Clostridium sulfidigenes 113A isolated from sediments associated with methane hydrate from Krishna Godavari basin.</title>
        <authorList>
            <person name="Honkalas V.S."/>
            <person name="Dabir A.P."/>
            <person name="Arora P."/>
            <person name="Dhakephalkar P.K."/>
        </authorList>
    </citation>
    <scope>NUCLEOTIDE SEQUENCE [LARGE SCALE GENOMIC DNA]</scope>
    <source>
        <strain evidence="2 3">113A</strain>
    </source>
</reference>
<dbReference type="PROSITE" id="PS51186">
    <property type="entry name" value="GNAT"/>
    <property type="match status" value="1"/>
</dbReference>
<dbReference type="AlphaFoldDB" id="A0A084JDJ9"/>
<dbReference type="SUPFAM" id="SSF55729">
    <property type="entry name" value="Acyl-CoA N-acyltransferases (Nat)"/>
    <property type="match status" value="1"/>
</dbReference>
<dbReference type="EMBL" id="JPMD01000015">
    <property type="protein sequence ID" value="KEZ87033.1"/>
    <property type="molecule type" value="Genomic_DNA"/>
</dbReference>
<proteinExistence type="predicted"/>
<dbReference type="InterPro" id="IPR000182">
    <property type="entry name" value="GNAT_dom"/>
</dbReference>
<evidence type="ECO:0000259" key="1">
    <source>
        <dbReference type="PROSITE" id="PS51186"/>
    </source>
</evidence>
<accession>A0A084JDJ9</accession>